<sequence length="125" mass="14567">MKKLLFLFLIAMAVNANAIQKTSKEDACKRVVDKIMHAWKEVCSLNEKQETALYTLLIERQSEIYDVRKANKGDKNKQQIEVDKIRSLYNPKIEKEVGEINMRLMDAYWNTQIGMDMNDLINAKV</sequence>
<feature type="signal peptide" evidence="1">
    <location>
        <begin position="1"/>
        <end position="18"/>
    </location>
</feature>
<dbReference type="Proteomes" id="UP000605676">
    <property type="component" value="Unassembled WGS sequence"/>
</dbReference>
<comment type="caution">
    <text evidence="2">The sequence shown here is derived from an EMBL/GenBank/DDBJ whole genome shotgun (WGS) entry which is preliminary data.</text>
</comment>
<proteinExistence type="predicted"/>
<keyword evidence="3" id="KW-1185">Reference proteome</keyword>
<dbReference type="RefSeq" id="WP_200464734.1">
    <property type="nucleotide sequence ID" value="NZ_JAENRR010000017.1"/>
</dbReference>
<gene>
    <name evidence="2" type="ORF">JIV24_09165</name>
</gene>
<evidence type="ECO:0000313" key="2">
    <source>
        <dbReference type="EMBL" id="MBK3517504.1"/>
    </source>
</evidence>
<evidence type="ECO:0000313" key="3">
    <source>
        <dbReference type="Proteomes" id="UP000605676"/>
    </source>
</evidence>
<evidence type="ECO:0000256" key="1">
    <source>
        <dbReference type="SAM" id="SignalP"/>
    </source>
</evidence>
<feature type="chain" id="PRO_5045442108" evidence="1">
    <location>
        <begin position="19"/>
        <end position="125"/>
    </location>
</feature>
<protein>
    <submittedName>
        <fullName evidence="2">Uncharacterized protein</fullName>
    </submittedName>
</protein>
<dbReference type="EMBL" id="JAENRR010000017">
    <property type="protein sequence ID" value="MBK3517504.1"/>
    <property type="molecule type" value="Genomic_DNA"/>
</dbReference>
<organism evidence="2 3">
    <name type="scientific">Carboxylicivirga marina</name>
    <dbReference type="NCBI Taxonomy" id="2800988"/>
    <lineage>
        <taxon>Bacteria</taxon>
        <taxon>Pseudomonadati</taxon>
        <taxon>Bacteroidota</taxon>
        <taxon>Bacteroidia</taxon>
        <taxon>Marinilabiliales</taxon>
        <taxon>Marinilabiliaceae</taxon>
        <taxon>Carboxylicivirga</taxon>
    </lineage>
</organism>
<keyword evidence="1" id="KW-0732">Signal</keyword>
<reference evidence="2 3" key="1">
    <citation type="submission" date="2021-01" db="EMBL/GenBank/DDBJ databases">
        <title>Carboxyliciviraga sp.nov., isolated from coastal sediments.</title>
        <authorList>
            <person name="Lu D."/>
            <person name="Zhang T."/>
        </authorList>
    </citation>
    <scope>NUCLEOTIDE SEQUENCE [LARGE SCALE GENOMIC DNA]</scope>
    <source>
        <strain evidence="2 3">N1Y132</strain>
    </source>
</reference>
<accession>A0ABS1HK20</accession>
<name>A0ABS1HK20_9BACT</name>